<dbReference type="CDD" id="cd12148">
    <property type="entry name" value="fungal_TF_MHR"/>
    <property type="match status" value="1"/>
</dbReference>
<dbReference type="Gene3D" id="4.10.240.10">
    <property type="entry name" value="Zn(2)-C6 fungal-type DNA-binding domain"/>
    <property type="match status" value="1"/>
</dbReference>
<dbReference type="InterPro" id="IPR013785">
    <property type="entry name" value="Aldolase_TIM"/>
</dbReference>
<dbReference type="AlphaFoldDB" id="A0A4E9EMQ1"/>
<dbReference type="Pfam" id="PF11951">
    <property type="entry name" value="Fungal_trans_2"/>
    <property type="match status" value="1"/>
</dbReference>
<dbReference type="GO" id="GO:0008270">
    <property type="term" value="F:zinc ion binding"/>
    <property type="evidence" value="ECO:0007669"/>
    <property type="project" value="InterPro"/>
</dbReference>
<dbReference type="EMBL" id="CAAKMV010000174">
    <property type="protein sequence ID" value="VIO63293.1"/>
    <property type="molecule type" value="Genomic_DNA"/>
</dbReference>
<dbReference type="SUPFAM" id="SSF51569">
    <property type="entry name" value="Aldolase"/>
    <property type="match status" value="1"/>
</dbReference>
<dbReference type="PROSITE" id="PS50048">
    <property type="entry name" value="ZN2_CY6_FUNGAL_2"/>
    <property type="match status" value="1"/>
</dbReference>
<feature type="region of interest" description="Disordered" evidence="3">
    <location>
        <begin position="75"/>
        <end position="113"/>
    </location>
</feature>
<dbReference type="Pfam" id="PF00701">
    <property type="entry name" value="DHDPS"/>
    <property type="match status" value="1"/>
</dbReference>
<evidence type="ECO:0000259" key="4">
    <source>
        <dbReference type="PROSITE" id="PS50048"/>
    </source>
</evidence>
<evidence type="ECO:0000256" key="3">
    <source>
        <dbReference type="SAM" id="MobiDB-lite"/>
    </source>
</evidence>
<dbReference type="InterPro" id="IPR021858">
    <property type="entry name" value="Fun_TF"/>
</dbReference>
<dbReference type="GO" id="GO:0000981">
    <property type="term" value="F:DNA-binding transcription factor activity, RNA polymerase II-specific"/>
    <property type="evidence" value="ECO:0007669"/>
    <property type="project" value="InterPro"/>
</dbReference>
<proteinExistence type="predicted"/>
<dbReference type="InterPro" id="IPR036864">
    <property type="entry name" value="Zn2-C6_fun-type_DNA-bd_sf"/>
</dbReference>
<evidence type="ECO:0000256" key="1">
    <source>
        <dbReference type="ARBA" id="ARBA00023239"/>
    </source>
</evidence>
<dbReference type="SUPFAM" id="SSF57701">
    <property type="entry name" value="Zn2/Cys6 DNA-binding domain"/>
    <property type="match status" value="1"/>
</dbReference>
<organism evidence="5">
    <name type="scientific">Gibberella zeae</name>
    <name type="common">Wheat head blight fungus</name>
    <name type="synonym">Fusarium graminearum</name>
    <dbReference type="NCBI Taxonomy" id="5518"/>
    <lineage>
        <taxon>Eukaryota</taxon>
        <taxon>Fungi</taxon>
        <taxon>Dikarya</taxon>
        <taxon>Ascomycota</taxon>
        <taxon>Pezizomycotina</taxon>
        <taxon>Sordariomycetes</taxon>
        <taxon>Hypocreomycetidae</taxon>
        <taxon>Hypocreales</taxon>
        <taxon>Nectriaceae</taxon>
        <taxon>Fusarium</taxon>
    </lineage>
</organism>
<reference evidence="5" key="1">
    <citation type="submission" date="2019-04" db="EMBL/GenBank/DDBJ databases">
        <authorList>
            <person name="Melise S."/>
            <person name="Noan J."/>
            <person name="Okalmin O."/>
        </authorList>
    </citation>
    <scope>NUCLEOTIDE SEQUENCE</scope>
    <source>
        <strain evidence="5">FN9</strain>
    </source>
</reference>
<dbReference type="PANTHER" id="PTHR12128">
    <property type="entry name" value="DIHYDRODIPICOLINATE SYNTHASE"/>
    <property type="match status" value="1"/>
</dbReference>
<evidence type="ECO:0000256" key="2">
    <source>
        <dbReference type="ARBA" id="ARBA00023242"/>
    </source>
</evidence>
<name>A0A4E9EMQ1_GIBZA</name>
<keyword evidence="1" id="KW-0456">Lyase</keyword>
<evidence type="ECO:0000313" key="5">
    <source>
        <dbReference type="EMBL" id="VIO63293.1"/>
    </source>
</evidence>
<feature type="domain" description="Zn(2)-C6 fungal-type" evidence="4">
    <location>
        <begin position="44"/>
        <end position="74"/>
    </location>
</feature>
<dbReference type="PROSITE" id="PS00463">
    <property type="entry name" value="ZN2_CY6_FUNGAL_1"/>
    <property type="match status" value="1"/>
</dbReference>
<gene>
    <name evidence="5" type="ORF">FUG_LOCUS511809</name>
</gene>
<sequence>MDMNGGRPLIPRLSSGVSIQSQSHSTSSARPTVPARRQIRSRDGCLTCKRRKVKCDEQRPRCSHCERLNMECKWRPQQRSGAQRRQTSTAGTLAQSLEQSLSPTDTSPGTSVFQSGHAVDEVFDYASFMWDYGDFWQQASPEMYQNQGLEAPIPATQSQVIFPDRTTFVTPLQAPSITHSNDSRATDTRDGSERLMEFFAGSVNPPIIAEVETQKKWISMRQIVIGMANVSPMVRHAILAFSNLLLSRKDGNWTMSDDDHYQRGVAEVASHDGAPMSEHSREREHLLAALFFLSYIDILESRLDAAHSNLKRAYTLFQASNKHGLTQVEKQLLLWIRLLDGRAVSAGGDGLFLTKDDEVLLVEASPASFDGEPDDMSKNDPAEDIEDVLFQVLYQPGVVFYQKVQSFMGRISKIDPWHRSRGTVEDEIEVMNIGTIIAADLRTLYEHRPPLMDYAVAGKLTQPHVSKHLAFVITRAFRTYLSNYYASKVHLHRVAYKSLPLTKEASEALDQIRKLARQIVADLDADDTLPINMLWPLLMLGVEEQDVSEKAWIKTQILRMEKVAGNARITAQVLEEVQARQDAAKARMDIRSVMHEGKSFPPGIHVPSLTWFKNDAEQEVDWDQQSRHIEFLVNSGLDGIVIAGTNGEAVTLSAAEKSRLVRTTREIATSCGRPDITITMGTSSQTTRDAINETKLAKEAGADFVLVLTPSYFHFAMTQDAIVAFFEELADASPVPVVIYNFPGVVAGLDVNSEMLERLAKHPNIVGVKLTCGGIAKVARVAAQYKPEEFTALAGQSDWLVPALSVGATGAVTGVANLYPKTCLQIFDLYMAGKTKEAEAAQLELAKMEWGFAKGGINGTKWIVAKLLGYPADSCHCRKPYPQYVDESKQEWIHSVVEPLSAVEKCLGKRGAGI</sequence>
<feature type="region of interest" description="Disordered" evidence="3">
    <location>
        <begin position="1"/>
        <end position="36"/>
    </location>
</feature>
<dbReference type="Gene3D" id="3.20.20.70">
    <property type="entry name" value="Aldolase class I"/>
    <property type="match status" value="1"/>
</dbReference>
<dbReference type="SMART" id="SM01130">
    <property type="entry name" value="DHDPS"/>
    <property type="match status" value="1"/>
</dbReference>
<dbReference type="CDD" id="cd00408">
    <property type="entry name" value="DHDPS-like"/>
    <property type="match status" value="1"/>
</dbReference>
<dbReference type="GO" id="GO:0008840">
    <property type="term" value="F:4-hydroxy-tetrahydrodipicolinate synthase activity"/>
    <property type="evidence" value="ECO:0007669"/>
    <property type="project" value="TreeGrafter"/>
</dbReference>
<accession>A0A4E9EMQ1</accession>
<dbReference type="SMART" id="SM00066">
    <property type="entry name" value="GAL4"/>
    <property type="match status" value="1"/>
</dbReference>
<dbReference type="CDD" id="cd00067">
    <property type="entry name" value="GAL4"/>
    <property type="match status" value="1"/>
</dbReference>
<feature type="compositionally biased region" description="Polar residues" evidence="3">
    <location>
        <begin position="77"/>
        <end position="113"/>
    </location>
</feature>
<dbReference type="InterPro" id="IPR002220">
    <property type="entry name" value="DapA-like"/>
</dbReference>
<keyword evidence="2" id="KW-0539">Nucleus</keyword>
<dbReference type="InterPro" id="IPR001138">
    <property type="entry name" value="Zn2Cys6_DnaBD"/>
</dbReference>
<dbReference type="Pfam" id="PF00172">
    <property type="entry name" value="Zn_clus"/>
    <property type="match status" value="1"/>
</dbReference>
<protein>
    <recommendedName>
        <fullName evidence="4">Zn(2)-C6 fungal-type domain-containing protein</fullName>
    </recommendedName>
</protein>
<feature type="compositionally biased region" description="Low complexity" evidence="3">
    <location>
        <begin position="14"/>
        <end position="28"/>
    </location>
</feature>
<dbReference type="PANTHER" id="PTHR12128:SF66">
    <property type="entry name" value="4-HYDROXY-2-OXOGLUTARATE ALDOLASE, MITOCHONDRIAL"/>
    <property type="match status" value="1"/>
</dbReference>
<dbReference type="PRINTS" id="PR00146">
    <property type="entry name" value="DHPICSNTHASE"/>
</dbReference>